<comment type="caution">
    <text evidence="10">The sequence shown here is derived from an EMBL/GenBank/DDBJ whole genome shotgun (WGS) entry which is preliminary data.</text>
</comment>
<dbReference type="EC" id="2.1.1.63" evidence="3"/>
<accession>A0A059FPL5</accession>
<comment type="catalytic activity">
    <reaction evidence="8">
        <text>a 6-O-methyl-2'-deoxyguanosine in DNA + L-cysteinyl-[protein] = S-methyl-L-cysteinyl-[protein] + a 2'-deoxyguanosine in DNA</text>
        <dbReference type="Rhea" id="RHEA:24000"/>
        <dbReference type="Rhea" id="RHEA-COMP:10131"/>
        <dbReference type="Rhea" id="RHEA-COMP:10132"/>
        <dbReference type="Rhea" id="RHEA-COMP:11367"/>
        <dbReference type="Rhea" id="RHEA-COMP:11368"/>
        <dbReference type="ChEBI" id="CHEBI:29950"/>
        <dbReference type="ChEBI" id="CHEBI:82612"/>
        <dbReference type="ChEBI" id="CHEBI:85445"/>
        <dbReference type="ChEBI" id="CHEBI:85448"/>
        <dbReference type="EC" id="2.1.1.63"/>
    </reaction>
</comment>
<dbReference type="InterPro" id="IPR036388">
    <property type="entry name" value="WH-like_DNA-bd_sf"/>
</dbReference>
<name>A0A059FPL5_9PROT</name>
<dbReference type="PATRIC" id="fig|1280950.3.peg.2059"/>
<dbReference type="InterPro" id="IPR036631">
    <property type="entry name" value="MGMT_N_sf"/>
</dbReference>
<dbReference type="FunFam" id="1.10.10.10:FF:000214">
    <property type="entry name" value="Methylated-DNA--protein-cysteine methyltransferase"/>
    <property type="match status" value="1"/>
</dbReference>
<keyword evidence="4 10" id="KW-0489">Methyltransferase</keyword>
<dbReference type="SUPFAM" id="SSF53155">
    <property type="entry name" value="Methylated DNA-protein cysteine methyltransferase domain"/>
    <property type="match status" value="1"/>
</dbReference>
<evidence type="ECO:0000256" key="1">
    <source>
        <dbReference type="ARBA" id="ARBA00001286"/>
    </source>
</evidence>
<evidence type="ECO:0000313" key="10">
    <source>
        <dbReference type="EMBL" id="KCZ92418.1"/>
    </source>
</evidence>
<evidence type="ECO:0000256" key="3">
    <source>
        <dbReference type="ARBA" id="ARBA00011918"/>
    </source>
</evidence>
<dbReference type="GO" id="GO:0003908">
    <property type="term" value="F:methylated-DNA-[protein]-cysteine S-methyltransferase activity"/>
    <property type="evidence" value="ECO:0007669"/>
    <property type="project" value="UniProtKB-EC"/>
</dbReference>
<dbReference type="STRING" id="1280950.HJO_10294"/>
<reference evidence="10 11" key="1">
    <citation type="journal article" date="2014" name="Antonie Van Leeuwenhoek">
        <title>Hyphomonas beringensis sp. nov. and Hyphomonas chukchiensis sp. nov., isolated from surface seawater of the Bering Sea and Chukchi Sea.</title>
        <authorList>
            <person name="Li C."/>
            <person name="Lai Q."/>
            <person name="Li G."/>
            <person name="Dong C."/>
            <person name="Wang J."/>
            <person name="Liao Y."/>
            <person name="Shao Z."/>
        </authorList>
    </citation>
    <scope>NUCLEOTIDE SEQUENCE [LARGE SCALE GENOMIC DNA]</scope>
    <source>
        <strain evidence="10 11">MHS-2</strain>
    </source>
</reference>
<dbReference type="Pfam" id="PF01035">
    <property type="entry name" value="DNA_binding_1"/>
    <property type="match status" value="1"/>
</dbReference>
<dbReference type="NCBIfam" id="TIGR00589">
    <property type="entry name" value="ogt"/>
    <property type="match status" value="1"/>
</dbReference>
<keyword evidence="7" id="KW-0234">DNA repair</keyword>
<gene>
    <name evidence="10" type="ORF">HJO_10294</name>
</gene>
<dbReference type="CDD" id="cd06445">
    <property type="entry name" value="ATase"/>
    <property type="match status" value="1"/>
</dbReference>
<evidence type="ECO:0000256" key="4">
    <source>
        <dbReference type="ARBA" id="ARBA00022603"/>
    </source>
</evidence>
<keyword evidence="5 10" id="KW-0808">Transferase</keyword>
<sequence>MSFGAILAGMTRDAGPDRAEAHFHLFDTAIGACGLAWTDAGIISVQLPEASEAATEARLGRTCAAAWTDALPRDIAACGEGMQRYFSGEAVDFSDVTLDTRRINAFRASVYDALRKVMWGETTSYGALARDIGDPGAARAIGAVMGKNPWPLVVPCHRVLAASGKIGGFSAFGGRATKRLMLQLEKCDADGAAPMLPGLFD</sequence>
<dbReference type="PANTHER" id="PTHR10815:SF5">
    <property type="entry name" value="METHYLATED-DNA--PROTEIN-CYSTEINE METHYLTRANSFERASE"/>
    <property type="match status" value="1"/>
</dbReference>
<evidence type="ECO:0000256" key="6">
    <source>
        <dbReference type="ARBA" id="ARBA00022763"/>
    </source>
</evidence>
<keyword evidence="11" id="KW-1185">Reference proteome</keyword>
<feature type="domain" description="Methylated-DNA-[protein]-cysteine S-methyltransferase DNA binding" evidence="9">
    <location>
        <begin position="106"/>
        <end position="186"/>
    </location>
</feature>
<dbReference type="EMBL" id="ARYK01000004">
    <property type="protein sequence ID" value="KCZ92418.1"/>
    <property type="molecule type" value="Genomic_DNA"/>
</dbReference>
<dbReference type="Gene3D" id="1.10.10.10">
    <property type="entry name" value="Winged helix-like DNA-binding domain superfamily/Winged helix DNA-binding domain"/>
    <property type="match status" value="1"/>
</dbReference>
<dbReference type="InterPro" id="IPR036217">
    <property type="entry name" value="MethylDNA_cys_MeTrfase_DNAb"/>
</dbReference>
<dbReference type="InterPro" id="IPR001497">
    <property type="entry name" value="MethylDNA_cys_MeTrfase_AS"/>
</dbReference>
<dbReference type="PANTHER" id="PTHR10815">
    <property type="entry name" value="METHYLATED-DNA--PROTEIN-CYSTEINE METHYLTRANSFERASE"/>
    <property type="match status" value="1"/>
</dbReference>
<keyword evidence="6" id="KW-0227">DNA damage</keyword>
<dbReference type="eggNOG" id="COG0350">
    <property type="taxonomic scope" value="Bacteria"/>
</dbReference>
<evidence type="ECO:0000259" key="9">
    <source>
        <dbReference type="Pfam" id="PF01035"/>
    </source>
</evidence>
<protein>
    <recommendedName>
        <fullName evidence="3">methylated-DNA--[protein]-cysteine S-methyltransferase</fullName>
        <ecNumber evidence="3">2.1.1.63</ecNumber>
    </recommendedName>
</protein>
<evidence type="ECO:0000313" key="11">
    <source>
        <dbReference type="Proteomes" id="UP000025171"/>
    </source>
</evidence>
<dbReference type="Proteomes" id="UP000025171">
    <property type="component" value="Unassembled WGS sequence"/>
</dbReference>
<dbReference type="SUPFAM" id="SSF46767">
    <property type="entry name" value="Methylated DNA-protein cysteine methyltransferase, C-terminal domain"/>
    <property type="match status" value="1"/>
</dbReference>
<organism evidence="10 11">
    <name type="scientific">Hyphomonas johnsonii MHS-2</name>
    <dbReference type="NCBI Taxonomy" id="1280950"/>
    <lineage>
        <taxon>Bacteria</taxon>
        <taxon>Pseudomonadati</taxon>
        <taxon>Pseudomonadota</taxon>
        <taxon>Alphaproteobacteria</taxon>
        <taxon>Hyphomonadales</taxon>
        <taxon>Hyphomonadaceae</taxon>
        <taxon>Hyphomonas</taxon>
    </lineage>
</organism>
<comment type="catalytic activity">
    <reaction evidence="1">
        <text>a 4-O-methyl-thymidine in DNA + L-cysteinyl-[protein] = a thymidine in DNA + S-methyl-L-cysteinyl-[protein]</text>
        <dbReference type="Rhea" id="RHEA:53428"/>
        <dbReference type="Rhea" id="RHEA-COMP:10131"/>
        <dbReference type="Rhea" id="RHEA-COMP:10132"/>
        <dbReference type="Rhea" id="RHEA-COMP:13555"/>
        <dbReference type="Rhea" id="RHEA-COMP:13556"/>
        <dbReference type="ChEBI" id="CHEBI:29950"/>
        <dbReference type="ChEBI" id="CHEBI:82612"/>
        <dbReference type="ChEBI" id="CHEBI:137386"/>
        <dbReference type="ChEBI" id="CHEBI:137387"/>
        <dbReference type="EC" id="2.1.1.63"/>
    </reaction>
</comment>
<dbReference type="GO" id="GO:0032259">
    <property type="term" value="P:methylation"/>
    <property type="evidence" value="ECO:0007669"/>
    <property type="project" value="UniProtKB-KW"/>
</dbReference>
<evidence type="ECO:0000256" key="5">
    <source>
        <dbReference type="ARBA" id="ARBA00022679"/>
    </source>
</evidence>
<proteinExistence type="inferred from homology"/>
<evidence type="ECO:0000256" key="8">
    <source>
        <dbReference type="ARBA" id="ARBA00049348"/>
    </source>
</evidence>
<dbReference type="PROSITE" id="PS00374">
    <property type="entry name" value="MGMT"/>
    <property type="match status" value="1"/>
</dbReference>
<evidence type="ECO:0000256" key="7">
    <source>
        <dbReference type="ARBA" id="ARBA00023204"/>
    </source>
</evidence>
<dbReference type="InterPro" id="IPR014048">
    <property type="entry name" value="MethylDNA_cys_MeTrfase_DNA-bd"/>
</dbReference>
<dbReference type="AlphaFoldDB" id="A0A059FPL5"/>
<evidence type="ECO:0000256" key="2">
    <source>
        <dbReference type="ARBA" id="ARBA00008711"/>
    </source>
</evidence>
<comment type="similarity">
    <text evidence="2">Belongs to the MGMT family.</text>
</comment>
<dbReference type="GO" id="GO:0006281">
    <property type="term" value="P:DNA repair"/>
    <property type="evidence" value="ECO:0007669"/>
    <property type="project" value="UniProtKB-KW"/>
</dbReference>